<dbReference type="Gene3D" id="3.40.190.10">
    <property type="entry name" value="Periplasmic binding protein-like II"/>
    <property type="match status" value="1"/>
</dbReference>
<accession>A0A4D8RZJ9</accession>
<dbReference type="KEGG" id="mpru:DFR88_04380"/>
<keyword evidence="4" id="KW-0812">Transmembrane</keyword>
<evidence type="ECO:0000256" key="4">
    <source>
        <dbReference type="SAM" id="Phobius"/>
    </source>
</evidence>
<keyword evidence="4" id="KW-0472">Membrane</keyword>
<evidence type="ECO:0000256" key="3">
    <source>
        <dbReference type="ARBA" id="ARBA00022729"/>
    </source>
</evidence>
<dbReference type="InterPro" id="IPR039424">
    <property type="entry name" value="SBP_5"/>
</dbReference>
<evidence type="ECO:0000313" key="6">
    <source>
        <dbReference type="EMBL" id="QCO31214.1"/>
    </source>
</evidence>
<dbReference type="GO" id="GO:1904680">
    <property type="term" value="F:peptide transmembrane transporter activity"/>
    <property type="evidence" value="ECO:0007669"/>
    <property type="project" value="TreeGrafter"/>
</dbReference>
<evidence type="ECO:0000259" key="5">
    <source>
        <dbReference type="Pfam" id="PF00496"/>
    </source>
</evidence>
<evidence type="ECO:0000313" key="7">
    <source>
        <dbReference type="Proteomes" id="UP000298568"/>
    </source>
</evidence>
<organism evidence="6 7">
    <name type="scientific">Metallosphaera prunae</name>
    <dbReference type="NCBI Taxonomy" id="47304"/>
    <lineage>
        <taxon>Archaea</taxon>
        <taxon>Thermoproteota</taxon>
        <taxon>Thermoprotei</taxon>
        <taxon>Sulfolobales</taxon>
        <taxon>Sulfolobaceae</taxon>
        <taxon>Metallosphaera</taxon>
    </lineage>
</organism>
<evidence type="ECO:0000256" key="1">
    <source>
        <dbReference type="ARBA" id="ARBA00005695"/>
    </source>
</evidence>
<feature type="domain" description="Solute-binding protein family 5" evidence="5">
    <location>
        <begin position="423"/>
        <end position="626"/>
    </location>
</feature>
<dbReference type="Pfam" id="PF00496">
    <property type="entry name" value="SBP_bac_5"/>
    <property type="match status" value="2"/>
</dbReference>
<dbReference type="SUPFAM" id="SSF53850">
    <property type="entry name" value="Periplasmic binding protein-like II"/>
    <property type="match status" value="2"/>
</dbReference>
<dbReference type="Proteomes" id="UP000298568">
    <property type="component" value="Chromosome"/>
</dbReference>
<protein>
    <submittedName>
        <fullName evidence="6">Peptide ABC transporter substrate-binding protein</fullName>
    </submittedName>
</protein>
<gene>
    <name evidence="6" type="ORF">DFR88_04380</name>
</gene>
<evidence type="ECO:0000256" key="2">
    <source>
        <dbReference type="ARBA" id="ARBA00022448"/>
    </source>
</evidence>
<reference evidence="6 7" key="1">
    <citation type="submission" date="2018-07" db="EMBL/GenBank/DDBJ databases">
        <title>Complete Genome Sequences of Extremely Thermoacidophilic, Metal-Mobilizing Type-Strain Members of the Archaeal Family Sulfolobaceae: Acidianus brierleyi DSM-1651T, Acidianus sulfidivorans DSM-18786T, Metallosphaera hakonensis DSM-7519T, and Metallosphaera prunae DSM-10039T.</title>
        <authorList>
            <person name="Counts J.A."/>
            <person name="Kelly R.M."/>
        </authorList>
    </citation>
    <scope>NUCLEOTIDE SEQUENCE [LARGE SCALE GENOMIC DNA]</scope>
    <source>
        <strain evidence="6 7">Ron 12/II</strain>
    </source>
</reference>
<dbReference type="PANTHER" id="PTHR30290:SF9">
    <property type="entry name" value="OLIGOPEPTIDE-BINDING PROTEIN APPA"/>
    <property type="match status" value="1"/>
</dbReference>
<comment type="similarity">
    <text evidence="1">Belongs to the bacterial solute-binding protein 5 family.</text>
</comment>
<feature type="transmembrane region" description="Helical" evidence="4">
    <location>
        <begin position="743"/>
        <end position="763"/>
    </location>
</feature>
<dbReference type="EMBL" id="CP031156">
    <property type="protein sequence ID" value="QCO31214.1"/>
    <property type="molecule type" value="Genomic_DNA"/>
</dbReference>
<proteinExistence type="inferred from homology"/>
<dbReference type="GO" id="GO:0015833">
    <property type="term" value="P:peptide transport"/>
    <property type="evidence" value="ECO:0007669"/>
    <property type="project" value="TreeGrafter"/>
</dbReference>
<dbReference type="InterPro" id="IPR000914">
    <property type="entry name" value="SBP_5_dom"/>
</dbReference>
<keyword evidence="7" id="KW-1185">Reference proteome</keyword>
<keyword evidence="3" id="KW-0732">Signal</keyword>
<sequence>MSRLFILASLILVFSMIMAIPMEVSSFAIANFDTPILTPSQAIYNEPWVGTIEYTYAYTTHTDEFNALLDGKVDFITLTHVSEINELKTAPYNQTAFLAIAPQESFGQIVFAFGNNLTSNIYFRYAISSLINPENVTSYVLDNGILGVDEPYFVNPSLAVYKQWFNPQVESYYQQYESYNLTRAVMYLEMVPGITHKNGQWYYNNQPLKLTFYYTYPPNTLKRFAELLADSAAAINLSITPVSETFGTLITQATTPPYNDFNLTTFGWINLGPFPNSWMNGIYTSPGNVGGFSNSTVDQVLQNALNAPTLSQEINYTMQAEYLLQQQLPYVVYTWSNGIQAVYLPGWANYIYLSSGTPNYAINIMDVHPTNQALNGTFIFSSISSDLPRHINIYASTSLYAFNTLDDMYDSLGISPLNNPTQVLPWVASSWTVQKPVNLTLPNGEKIVNGQVITVNLVHNDTWIDGVPLTAYDVNFTVWYYDLPGMMGTNTFDGVTLNYTYLASEGFINTDLFGTIPSLVWTNVTNPYQIVFYLNSSSYVNEYLVLTEYPIMPAHTIGPVNVVTLYHSTLAPEISSGPYMFSSFNSEAKTVTVTYNPYYFRINPLIFLQNVTAGTPVNFTANFQYYTWDNATSSLVANPVNGTAYMWLMYLNVSGEGYSNATAPVQMKMVSPGNYVGTINTTGLKPGIYEIVSKVTWDNGGITEHGARELFRYGSLNVSASHVTTTTTTPPTTTTTTSSTSTIAIVAGVIVVIVIVAVVVAVVRRR</sequence>
<dbReference type="PANTHER" id="PTHR30290">
    <property type="entry name" value="PERIPLASMIC BINDING COMPONENT OF ABC TRANSPORTER"/>
    <property type="match status" value="1"/>
</dbReference>
<feature type="domain" description="Solute-binding protein family 5" evidence="5">
    <location>
        <begin position="53"/>
        <end position="287"/>
    </location>
</feature>
<keyword evidence="2" id="KW-0813">Transport</keyword>
<dbReference type="AlphaFoldDB" id="A0A4D8RZJ9"/>
<dbReference type="Gene3D" id="3.10.105.10">
    <property type="entry name" value="Dipeptide-binding Protein, Domain 3"/>
    <property type="match status" value="1"/>
</dbReference>
<keyword evidence="4" id="KW-1133">Transmembrane helix</keyword>
<name>A0A4D8RZJ9_METPR</name>